<keyword evidence="3" id="KW-1185">Reference proteome</keyword>
<gene>
    <name evidence="2" type="ORF">FO440_20040</name>
</gene>
<evidence type="ECO:0000259" key="1">
    <source>
        <dbReference type="PROSITE" id="PS50925"/>
    </source>
</evidence>
<feature type="domain" description="BLUF" evidence="1">
    <location>
        <begin position="1"/>
        <end position="92"/>
    </location>
</feature>
<dbReference type="SUPFAM" id="SSF54975">
    <property type="entry name" value="Acylphosphatase/BLUF domain-like"/>
    <property type="match status" value="1"/>
</dbReference>
<dbReference type="PROSITE" id="PS50925">
    <property type="entry name" value="BLUF"/>
    <property type="match status" value="1"/>
</dbReference>
<evidence type="ECO:0000313" key="2">
    <source>
        <dbReference type="EMBL" id="TSJ38798.1"/>
    </source>
</evidence>
<dbReference type="EMBL" id="VLPK01000004">
    <property type="protein sequence ID" value="TSJ38798.1"/>
    <property type="molecule type" value="Genomic_DNA"/>
</dbReference>
<sequence>MHYLIFISLATKLFTEDELNDIVIPGRKNNAANNVTGLLLYSDGIFMQIIEGSKTDVAETFKRIAADTRHKKVVVIVEGEHDTRTFPGLDMAYSLANKDFVEKMEGYMNDSKTGPSKLNEEYPAINVLKIFAENNNILA</sequence>
<dbReference type="GO" id="GO:0071949">
    <property type="term" value="F:FAD binding"/>
    <property type="evidence" value="ECO:0007669"/>
    <property type="project" value="InterPro"/>
</dbReference>
<dbReference type="Gene3D" id="3.30.70.100">
    <property type="match status" value="1"/>
</dbReference>
<organism evidence="2 3">
    <name type="scientific">Mucilaginibacter corticis</name>
    <dbReference type="NCBI Taxonomy" id="2597670"/>
    <lineage>
        <taxon>Bacteria</taxon>
        <taxon>Pseudomonadati</taxon>
        <taxon>Bacteroidota</taxon>
        <taxon>Sphingobacteriia</taxon>
        <taxon>Sphingobacteriales</taxon>
        <taxon>Sphingobacteriaceae</taxon>
        <taxon>Mucilaginibacter</taxon>
    </lineage>
</organism>
<dbReference type="Pfam" id="PF04940">
    <property type="entry name" value="BLUF"/>
    <property type="match status" value="1"/>
</dbReference>
<protein>
    <submittedName>
        <fullName evidence="2">BLUF domain-containing protein</fullName>
    </submittedName>
</protein>
<name>A0A556MFV3_9SPHI</name>
<dbReference type="Proteomes" id="UP000318733">
    <property type="component" value="Unassembled WGS sequence"/>
</dbReference>
<dbReference type="InterPro" id="IPR036046">
    <property type="entry name" value="Acylphosphatase-like_dom_sf"/>
</dbReference>
<dbReference type="RefSeq" id="WP_144250080.1">
    <property type="nucleotide sequence ID" value="NZ_VLPK01000004.1"/>
</dbReference>
<reference evidence="2 3" key="1">
    <citation type="submission" date="2019-07" db="EMBL/GenBank/DDBJ databases">
        <authorList>
            <person name="Huq M.A."/>
        </authorList>
    </citation>
    <scope>NUCLEOTIDE SEQUENCE [LARGE SCALE GENOMIC DNA]</scope>
    <source>
        <strain evidence="2 3">MAH-19</strain>
    </source>
</reference>
<dbReference type="OrthoDB" id="1122028at2"/>
<dbReference type="GO" id="GO:0009882">
    <property type="term" value="F:blue light photoreceptor activity"/>
    <property type="evidence" value="ECO:0007669"/>
    <property type="project" value="InterPro"/>
</dbReference>
<dbReference type="AlphaFoldDB" id="A0A556MFV3"/>
<accession>A0A556MFV3</accession>
<dbReference type="InterPro" id="IPR007024">
    <property type="entry name" value="BLUF_domain"/>
</dbReference>
<proteinExistence type="predicted"/>
<evidence type="ECO:0000313" key="3">
    <source>
        <dbReference type="Proteomes" id="UP000318733"/>
    </source>
</evidence>
<comment type="caution">
    <text evidence="2">The sequence shown here is derived from an EMBL/GenBank/DDBJ whole genome shotgun (WGS) entry which is preliminary data.</text>
</comment>
<dbReference type="SMART" id="SM01034">
    <property type="entry name" value="BLUF"/>
    <property type="match status" value="1"/>
</dbReference>